<keyword evidence="2" id="KW-1185">Reference proteome</keyword>
<organism evidence="1 2">
    <name type="scientific">Alteribacillus bidgolensis</name>
    <dbReference type="NCBI Taxonomy" id="930129"/>
    <lineage>
        <taxon>Bacteria</taxon>
        <taxon>Bacillati</taxon>
        <taxon>Bacillota</taxon>
        <taxon>Bacilli</taxon>
        <taxon>Bacillales</taxon>
        <taxon>Bacillaceae</taxon>
        <taxon>Alteribacillus</taxon>
    </lineage>
</organism>
<evidence type="ECO:0000313" key="1">
    <source>
        <dbReference type="EMBL" id="SDJ04290.1"/>
    </source>
</evidence>
<evidence type="ECO:0008006" key="3">
    <source>
        <dbReference type="Google" id="ProtNLM"/>
    </source>
</evidence>
<dbReference type="AlphaFoldDB" id="A0A1G8QJK9"/>
<dbReference type="EMBL" id="FNDU01000020">
    <property type="protein sequence ID" value="SDJ04290.1"/>
    <property type="molecule type" value="Genomic_DNA"/>
</dbReference>
<dbReference type="Proteomes" id="UP000199017">
    <property type="component" value="Unassembled WGS sequence"/>
</dbReference>
<evidence type="ECO:0000313" key="2">
    <source>
        <dbReference type="Proteomes" id="UP000199017"/>
    </source>
</evidence>
<sequence length="103" mass="12058">MVNMNRPEEKVKELSEEKKDDIMKSFTAFRDFLGDKIETGEKLGMGEDALTKNAKRIADYLAKHEEPRNREEQLLNEMWNVANKDERDHLAHLLVKLADRTND</sequence>
<gene>
    <name evidence="1" type="ORF">SAMN05216352_1208</name>
</gene>
<protein>
    <recommendedName>
        <fullName evidence="3">DUF3243 domain-containing protein</fullName>
    </recommendedName>
</protein>
<dbReference type="InterPro" id="IPR038292">
    <property type="entry name" value="YmfJ/YflH_sf"/>
</dbReference>
<name>A0A1G8QJK9_9BACI</name>
<dbReference type="Pfam" id="PF11588">
    <property type="entry name" value="DUF3243"/>
    <property type="match status" value="1"/>
</dbReference>
<accession>A0A1G8QJK9</accession>
<dbReference type="InterPro" id="IPR021637">
    <property type="entry name" value="DUF3243"/>
</dbReference>
<dbReference type="OrthoDB" id="2418090at2"/>
<reference evidence="1 2" key="1">
    <citation type="submission" date="2016-10" db="EMBL/GenBank/DDBJ databases">
        <authorList>
            <person name="de Groot N.N."/>
        </authorList>
    </citation>
    <scope>NUCLEOTIDE SEQUENCE [LARGE SCALE GENOMIC DNA]</scope>
    <source>
        <strain evidence="2">P4B,CCM 7963,CECT 7998,DSM 25260,IBRC-M 10614,KCTC 13821</strain>
    </source>
</reference>
<dbReference type="Gene3D" id="1.10.760.20">
    <property type="entry name" value="Protein of unknown function DUF3243"/>
    <property type="match status" value="1"/>
</dbReference>
<dbReference type="STRING" id="930129.SAMN05216352_1208"/>
<proteinExistence type="predicted"/>
<dbReference type="RefSeq" id="WP_091587817.1">
    <property type="nucleotide sequence ID" value="NZ_FNDU01000020.1"/>
</dbReference>